<dbReference type="SMART" id="SM00320">
    <property type="entry name" value="WD40"/>
    <property type="match status" value="2"/>
</dbReference>
<dbReference type="KEGG" id="cvr:CHLNCDRAFT_56389"/>
<evidence type="ECO:0000256" key="1">
    <source>
        <dbReference type="ARBA" id="ARBA00004623"/>
    </source>
</evidence>
<evidence type="ECO:0000256" key="4">
    <source>
        <dbReference type="ARBA" id="ARBA00025740"/>
    </source>
</evidence>
<dbReference type="InterPro" id="IPR001680">
    <property type="entry name" value="WD40_rpt"/>
</dbReference>
<sequence>MRPAFNQDCSCLAVGTSRGFAVYNTEPFREQFRRDFDDGGIAIVEMLFRCNIFCLVGGGAVPKYPPTKAIIYDDHQGRPIGELSFRTNGVPVKLPKDPIPFPTLSSCLGYNFSKLRLLHPIKTLNNPRGLVALSPNAQPTVLGCPGLHPRQVRVELYDTRRTKFVTAHNSCLAALALSSNGKLLATASDKGTLVRIFSTGDGAKLRELRRGSDPAKIYSLAFSHGDMPNWVAVTSDKGTAHIFSLSGRRQQAGGSRDATTGVQSYLPVGASYFASERSFAQLRLPDAHHALVGFGKDPTTVLVVSATGGIYKGSFDPEQGGSCDVQSFVQFEES</sequence>
<gene>
    <name evidence="5" type="ORF">CHLNCDRAFT_56389</name>
</gene>
<dbReference type="RefSeq" id="XP_005843556.1">
    <property type="nucleotide sequence ID" value="XM_005843494.1"/>
</dbReference>
<dbReference type="InterPro" id="IPR036322">
    <property type="entry name" value="WD40_repeat_dom_sf"/>
</dbReference>
<comment type="similarity">
    <text evidence="4">Belongs to the WD repeat PROPPIN family.</text>
</comment>
<dbReference type="Gene3D" id="2.130.10.10">
    <property type="entry name" value="YVTN repeat-like/Quinoprotein amine dehydrogenase"/>
    <property type="match status" value="1"/>
</dbReference>
<dbReference type="eggNOG" id="KOG2111">
    <property type="taxonomic scope" value="Eukaryota"/>
</dbReference>
<accession>E1ZRQ8</accession>
<dbReference type="OrthoDB" id="1667587at2759"/>
<dbReference type="SUPFAM" id="SSF50978">
    <property type="entry name" value="WD40 repeat-like"/>
    <property type="match status" value="1"/>
</dbReference>
<comment type="subcellular location">
    <subcellularLocation>
        <location evidence="1">Preautophagosomal structure membrane</location>
        <topology evidence="1">Peripheral membrane protein</topology>
    </subcellularLocation>
</comment>
<keyword evidence="3" id="KW-0677">Repeat</keyword>
<keyword evidence="2" id="KW-0853">WD repeat</keyword>
<dbReference type="InParanoid" id="E1ZRQ8"/>
<dbReference type="InterPro" id="IPR048720">
    <property type="entry name" value="PROPPIN"/>
</dbReference>
<dbReference type="FunCoup" id="E1ZRQ8">
    <property type="interactions" value="1836"/>
</dbReference>
<dbReference type="EMBL" id="GL433863">
    <property type="protein sequence ID" value="EFN51454.1"/>
    <property type="molecule type" value="Genomic_DNA"/>
</dbReference>
<dbReference type="GeneID" id="17350872"/>
<dbReference type="STRING" id="554065.E1ZRQ8"/>
<name>E1ZRQ8_CHLVA</name>
<reference evidence="5 6" key="1">
    <citation type="journal article" date="2010" name="Plant Cell">
        <title>The Chlorella variabilis NC64A genome reveals adaptation to photosymbiosis, coevolution with viruses, and cryptic sex.</title>
        <authorList>
            <person name="Blanc G."/>
            <person name="Duncan G."/>
            <person name="Agarkova I."/>
            <person name="Borodovsky M."/>
            <person name="Gurnon J."/>
            <person name="Kuo A."/>
            <person name="Lindquist E."/>
            <person name="Lucas S."/>
            <person name="Pangilinan J."/>
            <person name="Polle J."/>
            <person name="Salamov A."/>
            <person name="Terry A."/>
            <person name="Yamada T."/>
            <person name="Dunigan D.D."/>
            <person name="Grigoriev I.V."/>
            <person name="Claverie J.M."/>
            <person name="Van Etten J.L."/>
        </authorList>
    </citation>
    <scope>NUCLEOTIDE SEQUENCE [LARGE SCALE GENOMIC DNA]</scope>
    <source>
        <strain evidence="5 6">NC64A</strain>
    </source>
</reference>
<dbReference type="Proteomes" id="UP000008141">
    <property type="component" value="Unassembled WGS sequence"/>
</dbReference>
<evidence type="ECO:0000256" key="2">
    <source>
        <dbReference type="ARBA" id="ARBA00022574"/>
    </source>
</evidence>
<dbReference type="OMA" id="FACGTEQ"/>
<protein>
    <submittedName>
        <fullName evidence="5">Uncharacterized protein</fullName>
    </submittedName>
</protein>
<dbReference type="Pfam" id="PF21032">
    <property type="entry name" value="PROPPIN"/>
    <property type="match status" value="1"/>
</dbReference>
<dbReference type="AlphaFoldDB" id="E1ZRQ8"/>
<proteinExistence type="inferred from homology"/>
<evidence type="ECO:0000313" key="5">
    <source>
        <dbReference type="EMBL" id="EFN51454.1"/>
    </source>
</evidence>
<dbReference type="InterPro" id="IPR015943">
    <property type="entry name" value="WD40/YVTN_repeat-like_dom_sf"/>
</dbReference>
<dbReference type="GO" id="GO:0034045">
    <property type="term" value="C:phagophore assembly site membrane"/>
    <property type="evidence" value="ECO:0007669"/>
    <property type="project" value="UniProtKB-SubCell"/>
</dbReference>
<evidence type="ECO:0000313" key="6">
    <source>
        <dbReference type="Proteomes" id="UP000008141"/>
    </source>
</evidence>
<keyword evidence="6" id="KW-1185">Reference proteome</keyword>
<evidence type="ECO:0000256" key="3">
    <source>
        <dbReference type="ARBA" id="ARBA00022737"/>
    </source>
</evidence>
<organism evidence="6">
    <name type="scientific">Chlorella variabilis</name>
    <name type="common">Green alga</name>
    <dbReference type="NCBI Taxonomy" id="554065"/>
    <lineage>
        <taxon>Eukaryota</taxon>
        <taxon>Viridiplantae</taxon>
        <taxon>Chlorophyta</taxon>
        <taxon>core chlorophytes</taxon>
        <taxon>Trebouxiophyceae</taxon>
        <taxon>Chlorellales</taxon>
        <taxon>Chlorellaceae</taxon>
        <taxon>Chlorella clade</taxon>
        <taxon>Chlorella</taxon>
    </lineage>
</organism>
<dbReference type="PANTHER" id="PTHR11227">
    <property type="entry name" value="WD-REPEAT PROTEIN INTERACTING WITH PHOSPHOINOSIDES WIPI -RELATED"/>
    <property type="match status" value="1"/>
</dbReference>